<feature type="domain" description="TcmA/NAT10 helicase" evidence="11">
    <location>
        <begin position="291"/>
        <end position="541"/>
    </location>
</feature>
<feature type="domain" description="TmcA/NAT10 N-terminal" evidence="12">
    <location>
        <begin position="7"/>
        <end position="201"/>
    </location>
</feature>
<keyword evidence="8 9" id="KW-0012">Acyltransferase</keyword>
<name>A0ABQ6NC34_9STRA</name>
<dbReference type="Pfam" id="PF08351">
    <property type="entry name" value="TmcA_N"/>
    <property type="match status" value="1"/>
</dbReference>
<comment type="catalytic activity">
    <reaction evidence="9">
        <text>a cytidine in tRNA + acetyl-CoA + ATP + H2O = an N(4)-acetylcytidine in tRNA + ADP + phosphate + CoA + H(+)</text>
        <dbReference type="Rhea" id="RHEA:53876"/>
        <dbReference type="Rhea" id="RHEA-COMP:13670"/>
        <dbReference type="Rhea" id="RHEA-COMP:13671"/>
        <dbReference type="ChEBI" id="CHEBI:15377"/>
        <dbReference type="ChEBI" id="CHEBI:15378"/>
        <dbReference type="ChEBI" id="CHEBI:30616"/>
        <dbReference type="ChEBI" id="CHEBI:43474"/>
        <dbReference type="ChEBI" id="CHEBI:57287"/>
        <dbReference type="ChEBI" id="CHEBI:57288"/>
        <dbReference type="ChEBI" id="CHEBI:74900"/>
        <dbReference type="ChEBI" id="CHEBI:82748"/>
        <dbReference type="ChEBI" id="CHEBI:456216"/>
    </reaction>
</comment>
<protein>
    <recommendedName>
        <fullName evidence="9">RNA cytidine acetyltransferase</fullName>
        <ecNumber evidence="9">2.3.1.-</ecNumber>
    </recommendedName>
    <alternativeName>
        <fullName evidence="9">18S rRNA cytosine acetyltransferase</fullName>
    </alternativeName>
</protein>
<dbReference type="Gene3D" id="3.40.630.30">
    <property type="match status" value="1"/>
</dbReference>
<evidence type="ECO:0000256" key="7">
    <source>
        <dbReference type="ARBA" id="ARBA00023242"/>
    </source>
</evidence>
<evidence type="ECO:0000259" key="14">
    <source>
        <dbReference type="Pfam" id="PF13725"/>
    </source>
</evidence>
<dbReference type="PANTHER" id="PTHR10925:SF5">
    <property type="entry name" value="RNA CYTIDINE ACETYLTRANSFERASE"/>
    <property type="match status" value="1"/>
</dbReference>
<keyword evidence="4 9" id="KW-0819">tRNA processing</keyword>
<keyword evidence="16" id="KW-1185">Reference proteome</keyword>
<feature type="compositionally biased region" description="Basic and acidic residues" evidence="10">
    <location>
        <begin position="1119"/>
        <end position="1141"/>
    </location>
</feature>
<feature type="domain" description="Possible tRNA binding" evidence="14">
    <location>
        <begin position="827"/>
        <end position="873"/>
    </location>
</feature>
<feature type="binding site" evidence="9">
    <location>
        <begin position="692"/>
        <end position="698"/>
    </location>
    <ligand>
        <name>acetyl-CoA</name>
        <dbReference type="ChEBI" id="CHEBI:57288"/>
    </ligand>
</feature>
<accession>A0ABQ6NC34</accession>
<dbReference type="InterPro" id="IPR007807">
    <property type="entry name" value="TcmA/NAT10_helicase"/>
</dbReference>
<feature type="compositionally biased region" description="Acidic residues" evidence="10">
    <location>
        <begin position="724"/>
        <end position="736"/>
    </location>
</feature>
<dbReference type="Pfam" id="PF13718">
    <property type="entry name" value="GNAT_acetyltr_2"/>
    <property type="match status" value="1"/>
</dbReference>
<feature type="region of interest" description="Disordered" evidence="10">
    <location>
        <begin position="1050"/>
        <end position="1073"/>
    </location>
</feature>
<evidence type="ECO:0000256" key="9">
    <source>
        <dbReference type="HAMAP-Rule" id="MF_03211"/>
    </source>
</evidence>
<reference evidence="15 16" key="1">
    <citation type="journal article" date="2023" name="Commun. Biol.">
        <title>Genome analysis of Parmales, the sister group of diatoms, reveals the evolutionary specialization of diatoms from phago-mixotrophs to photoautotrophs.</title>
        <authorList>
            <person name="Ban H."/>
            <person name="Sato S."/>
            <person name="Yoshikawa S."/>
            <person name="Yamada K."/>
            <person name="Nakamura Y."/>
            <person name="Ichinomiya M."/>
            <person name="Sato N."/>
            <person name="Blanc-Mathieu R."/>
            <person name="Endo H."/>
            <person name="Kuwata A."/>
            <person name="Ogata H."/>
        </authorList>
    </citation>
    <scope>NUCLEOTIDE SEQUENCE [LARGE SCALE GENOMIC DNA]</scope>
</reference>
<dbReference type="InterPro" id="IPR000182">
    <property type="entry name" value="GNAT_dom"/>
</dbReference>
<dbReference type="InterPro" id="IPR032672">
    <property type="entry name" value="TmcA/NAT10/Kre33"/>
</dbReference>
<feature type="region of interest" description="Disordered" evidence="10">
    <location>
        <begin position="454"/>
        <end position="483"/>
    </location>
</feature>
<comment type="caution">
    <text evidence="15">The sequence shown here is derived from an EMBL/GenBank/DDBJ whole genome shotgun (WGS) entry which is preliminary data.</text>
</comment>
<dbReference type="PANTHER" id="PTHR10925">
    <property type="entry name" value="N-ACETYLTRANSFERASE 10"/>
    <property type="match status" value="1"/>
</dbReference>
<keyword evidence="5 9" id="KW-0547">Nucleotide-binding</keyword>
<evidence type="ECO:0000256" key="5">
    <source>
        <dbReference type="ARBA" id="ARBA00022741"/>
    </source>
</evidence>
<feature type="binding site" evidence="9">
    <location>
        <begin position="296"/>
        <end position="305"/>
    </location>
    <ligand>
        <name>ATP</name>
        <dbReference type="ChEBI" id="CHEBI:30616"/>
    </ligand>
</feature>
<sequence length="1170" mass="126687">MSLLHHSIRSDHRSLFLLVGDKGKDQIPNLHHILSQSSVSARPSVLWCYKTDLGFSSHRKKRMKKITRDKQRGLLSAESASSGSAASQQDAFELFLTSTDITYCYYKDSHRALGNTYKMLVLQDFESLTPNLLARTVETVAGGGVVVLLASTVSSLKQLYSLSMDVHDRYRSGDKSATIVPRFNERFLLSLGRADNALVIDDEFNVLPLSGRTLKKLSGLSREQADSEGTSIAVSPPPSISPELAALQESLADTPHVNSIINLARTIDQATAILSFLECCTSLKSKHTCALTAGRGRGKSAAIGLCLAGAVAFNYSNIFVTAPEITNTVTIFEFIIKGLNALHYTEHLDYTISYGAEKHVCGIAIHRDHKQSIKYLSPTSPDKFNNADLVAIDEAAAIPLPVVKRLLSDNHLTFMCSTINGYEGTGRALSLKLIKDLREKSNAMQTQEIKDAHSAMSTAKKEATNAAPTNSSTKLTKDSSKKGVHEERWAAAASAAAALAAASSSTSTSNSSLKELTLTTPIRYAANDPIEKWLNNLLSLDSTPSPLLGGTPAPNSCELYSVSRDALFSYHSLSEAFLQKMMSLMTAAHYKNSPNDLQMLSDSPSHNVFVLLSPNAEESDTDANSLPDILAVVQTSLEGKIERKNVEAQLSRGKSAAGDLIPWTIAQQFGDSSFAQLSGARIVRVAVHPDVQSMGYGTRAIEMLYRFYNGEVGLSGDEPAPQADSDESDGSSSDDDAPAKSGSRLQTEKLKPRKNLPPLLLPLSEVKSPKLDWIGTSFGLTPSLFKFWSRTGMKMLYLRQTANELTGEHSSIMVRALPKQTSFSDAWLPAYVADARRRFISLLSGPFSRLDLRSALTILEDASSFQHAVSAAAGASLEAAPDPSKEALTKKQRKLTNAASSALTQINDRAGSSSTTFLTTAELNFYLTPHDLKRLSLYGRNLCDHHLVADLTPVITKLYFTGRMGSAFSLSSVQGAVLCGVGLQNKTVDELVAELSLPQNQVLAMFNKAVRKISLNLQALVEDSESQLLFGGDSAASSAASKSLKKMSQVSEKTLEEEEEAAADEAMQGLRGKAEKAGMSGIDEELQQYAVKGTDQDWQAAIENGGDGGSVVIKSKKSKKEDKGKGSMKRSSDYYENEMKGTMEGVGKVKKVKKGEEKKKKKRKELGGLE</sequence>
<feature type="region of interest" description="Disordered" evidence="10">
    <location>
        <begin position="715"/>
        <end position="749"/>
    </location>
</feature>
<dbReference type="HAMAP" id="MF_03211">
    <property type="entry name" value="RNA_acetyltr_Nat10"/>
    <property type="match status" value="1"/>
</dbReference>
<dbReference type="InterPro" id="IPR027417">
    <property type="entry name" value="P-loop_NTPase"/>
</dbReference>
<evidence type="ECO:0000256" key="8">
    <source>
        <dbReference type="ARBA" id="ARBA00023315"/>
    </source>
</evidence>
<feature type="domain" description="N-acetyltransferase" evidence="13">
    <location>
        <begin position="580"/>
        <end position="817"/>
    </location>
</feature>
<proteinExistence type="inferred from homology"/>
<keyword evidence="2 9" id="KW-0698">rRNA processing</keyword>
<evidence type="ECO:0000313" key="15">
    <source>
        <dbReference type="EMBL" id="GMI56127.1"/>
    </source>
</evidence>
<dbReference type="EMBL" id="BRYB01006376">
    <property type="protein sequence ID" value="GMI56127.1"/>
    <property type="molecule type" value="Genomic_DNA"/>
</dbReference>
<dbReference type="Gene3D" id="3.40.50.11040">
    <property type="match status" value="1"/>
</dbReference>
<feature type="compositionally biased region" description="Basic residues" evidence="10">
    <location>
        <begin position="1148"/>
        <end position="1164"/>
    </location>
</feature>
<organism evidence="15 16">
    <name type="scientific">Tetraparma gracilis</name>
    <dbReference type="NCBI Taxonomy" id="2962635"/>
    <lineage>
        <taxon>Eukaryota</taxon>
        <taxon>Sar</taxon>
        <taxon>Stramenopiles</taxon>
        <taxon>Ochrophyta</taxon>
        <taxon>Bolidophyceae</taxon>
        <taxon>Parmales</taxon>
        <taxon>Triparmaceae</taxon>
        <taxon>Tetraparma</taxon>
    </lineage>
</organism>
<feature type="binding site" evidence="9">
    <location>
        <position position="523"/>
    </location>
    <ligand>
        <name>ATP</name>
        <dbReference type="ChEBI" id="CHEBI:30616"/>
    </ligand>
</feature>
<evidence type="ECO:0000256" key="2">
    <source>
        <dbReference type="ARBA" id="ARBA00022552"/>
    </source>
</evidence>
<dbReference type="Pfam" id="PF05127">
    <property type="entry name" value="NAT10_TcmA_helicase"/>
    <property type="match status" value="1"/>
</dbReference>
<comment type="similarity">
    <text evidence="9">Belongs to the RNA cytidine acetyltransferase family. NAT10 subfamily.</text>
</comment>
<evidence type="ECO:0000313" key="16">
    <source>
        <dbReference type="Proteomes" id="UP001165060"/>
    </source>
</evidence>
<evidence type="ECO:0000256" key="3">
    <source>
        <dbReference type="ARBA" id="ARBA00022679"/>
    </source>
</evidence>
<evidence type="ECO:0000259" key="11">
    <source>
        <dbReference type="Pfam" id="PF05127"/>
    </source>
</evidence>
<evidence type="ECO:0000256" key="10">
    <source>
        <dbReference type="SAM" id="MobiDB-lite"/>
    </source>
</evidence>
<feature type="binding site" evidence="9">
    <location>
        <position position="790"/>
    </location>
    <ligand>
        <name>acetyl-CoA</name>
        <dbReference type="ChEBI" id="CHEBI:57288"/>
    </ligand>
</feature>
<evidence type="ECO:0000256" key="6">
    <source>
        <dbReference type="ARBA" id="ARBA00022840"/>
    </source>
</evidence>
<dbReference type="EC" id="2.3.1.-" evidence="9"/>
<evidence type="ECO:0000256" key="4">
    <source>
        <dbReference type="ARBA" id="ARBA00022694"/>
    </source>
</evidence>
<dbReference type="InterPro" id="IPR033688">
    <property type="entry name" value="NAT10"/>
</dbReference>
<dbReference type="Gene3D" id="3.40.50.300">
    <property type="entry name" value="P-loop containing nucleotide triphosphate hydrolases"/>
    <property type="match status" value="1"/>
</dbReference>
<evidence type="ECO:0000256" key="1">
    <source>
        <dbReference type="ARBA" id="ARBA00004604"/>
    </source>
</evidence>
<feature type="compositionally biased region" description="Basic and acidic residues" evidence="10">
    <location>
        <begin position="454"/>
        <end position="463"/>
    </location>
</feature>
<keyword evidence="7 9" id="KW-0539">Nucleus</keyword>
<feature type="domain" description="Possible tRNA binding" evidence="14">
    <location>
        <begin position="906"/>
        <end position="1101"/>
    </location>
</feature>
<dbReference type="InterPro" id="IPR013562">
    <property type="entry name" value="TmcA/NAT10_N"/>
</dbReference>
<feature type="binding site" evidence="9">
    <location>
        <begin position="685"/>
        <end position="687"/>
    </location>
    <ligand>
        <name>acetyl-CoA</name>
        <dbReference type="ChEBI" id="CHEBI:57288"/>
    </ligand>
</feature>
<feature type="region of interest" description="Disordered" evidence="10">
    <location>
        <begin position="1100"/>
        <end position="1170"/>
    </location>
</feature>
<dbReference type="Pfam" id="PF13725">
    <property type="entry name" value="tRNA_bind_2"/>
    <property type="match status" value="2"/>
</dbReference>
<dbReference type="InterPro" id="IPR027992">
    <property type="entry name" value="tRNA_bind_dom"/>
</dbReference>
<comment type="function">
    <text evidence="9">RNA cytidine acetyltransferase with specificity toward both 18S rRNA and tRNAs. Catalyzes the formation of N(4)-acetylcytidine (ac4C) in 18S rRNA. Required for early nucleolar cleavages of precursor rRNA at sites A0, A1 and A2 during 18S rRNA synthesis. Catalyzes the formation of ac4C in serine and leucine tRNAs. Requires a tRNA-binding adapter protein for full tRNA acetyltransferase activity but not for 18S rRNA acetylation.</text>
</comment>
<evidence type="ECO:0000259" key="13">
    <source>
        <dbReference type="Pfam" id="PF13718"/>
    </source>
</evidence>
<dbReference type="Proteomes" id="UP001165060">
    <property type="component" value="Unassembled WGS sequence"/>
</dbReference>
<keyword evidence="3 9" id="KW-0808">Transferase</keyword>
<gene>
    <name evidence="15" type="ORF">TeGR_g14326</name>
</gene>
<keyword evidence="6 9" id="KW-0067">ATP-binding</keyword>
<evidence type="ECO:0000259" key="12">
    <source>
        <dbReference type="Pfam" id="PF08351"/>
    </source>
</evidence>
<comment type="catalytic activity">
    <reaction evidence="9">
        <text>a cytidine in 18S rRNA + acetyl-CoA + ATP + H2O = an N(4)-acetylcytidine in 18S rRNA + ADP + phosphate + CoA + H(+)</text>
        <dbReference type="Rhea" id="RHEA:51424"/>
        <dbReference type="Rhea" id="RHEA-COMP:13575"/>
        <dbReference type="Rhea" id="RHEA-COMP:13576"/>
        <dbReference type="ChEBI" id="CHEBI:15377"/>
        <dbReference type="ChEBI" id="CHEBI:15378"/>
        <dbReference type="ChEBI" id="CHEBI:30616"/>
        <dbReference type="ChEBI" id="CHEBI:43474"/>
        <dbReference type="ChEBI" id="CHEBI:57287"/>
        <dbReference type="ChEBI" id="CHEBI:57288"/>
        <dbReference type="ChEBI" id="CHEBI:74900"/>
        <dbReference type="ChEBI" id="CHEBI:82748"/>
        <dbReference type="ChEBI" id="CHEBI:456216"/>
    </reaction>
</comment>
<comment type="subcellular location">
    <subcellularLocation>
        <location evidence="1 9">Nucleus</location>
        <location evidence="1 9">Nucleolus</location>
    </subcellularLocation>
</comment>